<dbReference type="AlphaFoldDB" id="A0A1N6FCJ7"/>
<keyword evidence="2" id="KW-1185">Reference proteome</keyword>
<dbReference type="eggNOG" id="ENOG50335KX">
    <property type="taxonomic scope" value="Bacteria"/>
</dbReference>
<evidence type="ECO:0000313" key="2">
    <source>
        <dbReference type="Proteomes" id="UP000185062"/>
    </source>
</evidence>
<reference evidence="1 2" key="1">
    <citation type="submission" date="2016-12" db="EMBL/GenBank/DDBJ databases">
        <authorList>
            <person name="Song W.-J."/>
            <person name="Kurnit D.M."/>
        </authorList>
    </citation>
    <scope>NUCLEOTIDE SEQUENCE [LARGE SCALE GENOMIC DNA]</scope>
    <source>
        <strain evidence="1 2">ATCC 49181</strain>
    </source>
</reference>
<dbReference type="Proteomes" id="UP000185062">
    <property type="component" value="Unassembled WGS sequence"/>
</dbReference>
<sequence>MRAKSQFFDKEAKSLVLSHTDMRQFIASLVLTIMIALPGSQVNASDTTPIHDINTSPANFDGKEVKLEGIAKEVTRLPLLNLKSFVLEDASGEITILTEAELPRMNEAISLRARVESIAIIKGESIGMTVIELERY</sequence>
<dbReference type="RefSeq" id="WP_245812862.1">
    <property type="nucleotide sequence ID" value="NZ_FSRO01000001.1"/>
</dbReference>
<organism evidence="1 2">
    <name type="scientific">Nitrosomonas cryotolerans ATCC 49181</name>
    <dbReference type="NCBI Taxonomy" id="1131553"/>
    <lineage>
        <taxon>Bacteria</taxon>
        <taxon>Pseudomonadati</taxon>
        <taxon>Pseudomonadota</taxon>
        <taxon>Betaproteobacteria</taxon>
        <taxon>Nitrosomonadales</taxon>
        <taxon>Nitrosomonadaceae</taxon>
        <taxon>Nitrosomonas</taxon>
    </lineage>
</organism>
<accession>A0A1N6FCJ7</accession>
<gene>
    <name evidence="1" type="ORF">SAMN02743940_0194</name>
</gene>
<dbReference type="STRING" id="44575.SAMN05216419_101745"/>
<dbReference type="EMBL" id="FSRO01000001">
    <property type="protein sequence ID" value="SIN92954.1"/>
    <property type="molecule type" value="Genomic_DNA"/>
</dbReference>
<protein>
    <submittedName>
        <fullName evidence="1">Uncharacterized protein</fullName>
    </submittedName>
</protein>
<name>A0A1N6FCJ7_9PROT</name>
<proteinExistence type="predicted"/>
<evidence type="ECO:0000313" key="1">
    <source>
        <dbReference type="EMBL" id="SIN92954.1"/>
    </source>
</evidence>